<dbReference type="SUPFAM" id="SSF48726">
    <property type="entry name" value="Immunoglobulin"/>
    <property type="match status" value="1"/>
</dbReference>
<evidence type="ECO:0000313" key="2">
    <source>
        <dbReference type="Proteomes" id="UP000759131"/>
    </source>
</evidence>
<evidence type="ECO:0008006" key="3">
    <source>
        <dbReference type="Google" id="ProtNLM"/>
    </source>
</evidence>
<dbReference type="EMBL" id="OC867081">
    <property type="protein sequence ID" value="CAD7633304.1"/>
    <property type="molecule type" value="Genomic_DNA"/>
</dbReference>
<name>A0A7R9Q6D0_9ACAR</name>
<accession>A0A7R9Q6D0</accession>
<dbReference type="AlphaFoldDB" id="A0A7R9Q6D0"/>
<sequence length="209" mass="24107">MVDASNTSELILDCEYVYDANDLMLVVKWFHNNSPEPIYQWIPDRGVRYVGELLRQRFDMNFSVNPNDIYSKFRALKLRNNITVDLNGNFSCVVTSLAGQDGRQGQMVVYVTKGDRELECQAKGVYPRPLLTLSEQTTTSSNFHVFPKVNVTTHQNSDTQYFSATLRHTPHQSSHTGTIFECKLEIPQTNYIRRKRIRIFFPSSKSSQK</sequence>
<dbReference type="OrthoDB" id="6478865at2759"/>
<proteinExistence type="predicted"/>
<evidence type="ECO:0000313" key="1">
    <source>
        <dbReference type="EMBL" id="CAD7633304.1"/>
    </source>
</evidence>
<dbReference type="EMBL" id="CAJPIZ010012506">
    <property type="protein sequence ID" value="CAG2113734.1"/>
    <property type="molecule type" value="Genomic_DNA"/>
</dbReference>
<dbReference type="Gene3D" id="2.60.40.10">
    <property type="entry name" value="Immunoglobulins"/>
    <property type="match status" value="2"/>
</dbReference>
<reference evidence="1" key="1">
    <citation type="submission" date="2020-11" db="EMBL/GenBank/DDBJ databases">
        <authorList>
            <person name="Tran Van P."/>
        </authorList>
    </citation>
    <scope>NUCLEOTIDE SEQUENCE</scope>
</reference>
<gene>
    <name evidence="1" type="ORF">OSB1V03_LOCUS13701</name>
</gene>
<dbReference type="InterPro" id="IPR013783">
    <property type="entry name" value="Ig-like_fold"/>
</dbReference>
<organism evidence="1">
    <name type="scientific">Medioppia subpectinata</name>
    <dbReference type="NCBI Taxonomy" id="1979941"/>
    <lineage>
        <taxon>Eukaryota</taxon>
        <taxon>Metazoa</taxon>
        <taxon>Ecdysozoa</taxon>
        <taxon>Arthropoda</taxon>
        <taxon>Chelicerata</taxon>
        <taxon>Arachnida</taxon>
        <taxon>Acari</taxon>
        <taxon>Acariformes</taxon>
        <taxon>Sarcoptiformes</taxon>
        <taxon>Oribatida</taxon>
        <taxon>Brachypylina</taxon>
        <taxon>Oppioidea</taxon>
        <taxon>Oppiidae</taxon>
        <taxon>Medioppia</taxon>
    </lineage>
</organism>
<keyword evidence="2" id="KW-1185">Reference proteome</keyword>
<dbReference type="Proteomes" id="UP000759131">
    <property type="component" value="Unassembled WGS sequence"/>
</dbReference>
<feature type="non-terminal residue" evidence="1">
    <location>
        <position position="209"/>
    </location>
</feature>
<dbReference type="PANTHER" id="PTHR21261:SF2">
    <property type="entry name" value="GH04238P-RELATED"/>
    <property type="match status" value="1"/>
</dbReference>
<dbReference type="PANTHER" id="PTHR21261">
    <property type="entry name" value="BEAT PROTEIN"/>
    <property type="match status" value="1"/>
</dbReference>
<protein>
    <recommendedName>
        <fullName evidence="3">Ig-like domain-containing protein</fullName>
    </recommendedName>
</protein>
<dbReference type="InterPro" id="IPR036179">
    <property type="entry name" value="Ig-like_dom_sf"/>
</dbReference>